<reference evidence="1" key="1">
    <citation type="submission" date="2014-05" db="EMBL/GenBank/DDBJ databases">
        <authorList>
            <person name="Chronopoulou M."/>
        </authorList>
    </citation>
    <scope>NUCLEOTIDE SEQUENCE</scope>
    <source>
        <tissue evidence="1">Whole organism</tissue>
    </source>
</reference>
<protein>
    <submittedName>
        <fullName evidence="1">Uncharacterized protein</fullName>
    </submittedName>
</protein>
<evidence type="ECO:0000313" key="1">
    <source>
        <dbReference type="EMBL" id="CDW42079.1"/>
    </source>
</evidence>
<name>A0A0K2UV14_LEPSM</name>
<proteinExistence type="predicted"/>
<sequence length="52" mass="6138">QLSTSENLLYKYTPMVNCDAERVFNMMNAINAKRMSKLTSKKLRELLITKWN</sequence>
<organism evidence="1">
    <name type="scientific">Lepeophtheirus salmonis</name>
    <name type="common">Salmon louse</name>
    <name type="synonym">Caligus salmonis</name>
    <dbReference type="NCBI Taxonomy" id="72036"/>
    <lineage>
        <taxon>Eukaryota</taxon>
        <taxon>Metazoa</taxon>
        <taxon>Ecdysozoa</taxon>
        <taxon>Arthropoda</taxon>
        <taxon>Crustacea</taxon>
        <taxon>Multicrustacea</taxon>
        <taxon>Hexanauplia</taxon>
        <taxon>Copepoda</taxon>
        <taxon>Siphonostomatoida</taxon>
        <taxon>Caligidae</taxon>
        <taxon>Lepeophtheirus</taxon>
    </lineage>
</organism>
<feature type="non-terminal residue" evidence="1">
    <location>
        <position position="1"/>
    </location>
</feature>
<dbReference type="EMBL" id="HACA01024718">
    <property type="protein sequence ID" value="CDW42079.1"/>
    <property type="molecule type" value="Transcribed_RNA"/>
</dbReference>
<accession>A0A0K2UV14</accession>
<dbReference type="AlphaFoldDB" id="A0A0K2UV14"/>